<dbReference type="Proteomes" id="UP000076837">
    <property type="component" value="Unassembled WGS sequence"/>
</dbReference>
<comment type="caution">
    <text evidence="1">The sequence shown here is derived from an EMBL/GenBank/DDBJ whole genome shotgun (WGS) entry which is preliminary data.</text>
</comment>
<accession>A0A163M154</accession>
<protein>
    <submittedName>
        <fullName evidence="1">Uncharacterized protein</fullName>
    </submittedName>
</protein>
<sequence>MLNVQIQVSSALRAMLVTGIILAPAVMATPAVQDLVDLRVVINAAANTIGDLNNPNRGWGLFGDSSQMGTANLINNVTSTILQSKFQIDTNKTAWLDSMNVTNATDPSVNTTLPSAWTPTLPLSSSMALPSTLPTSTPTLENTTTDLSTPYTDYVSSIPNLSTSLTSLGRAWHREMNSPVSEAIGVLQESITTLQTTMLQNELIDSSAILRTIRASGSLESAQQAWSRFLNLPGRAGGSDLSEDDTLAPGKRSVQRLAPANGKQYTHKELWGRKELSKIGEPNQDDAIVEWEAKAEDLKRGTAQPFSA</sequence>
<dbReference type="OrthoDB" id="3860394at2759"/>
<dbReference type="AlphaFoldDB" id="A0A163M154"/>
<proteinExistence type="predicted"/>
<dbReference type="EMBL" id="JYNV01000023">
    <property type="protein sequence ID" value="KZM28304.1"/>
    <property type="molecule type" value="Genomic_DNA"/>
</dbReference>
<evidence type="ECO:0000313" key="2">
    <source>
        <dbReference type="Proteomes" id="UP000076837"/>
    </source>
</evidence>
<name>A0A163M154_DIDRA</name>
<reference evidence="1 2" key="1">
    <citation type="journal article" date="2016" name="Sci. Rep.">
        <title>Draft genome sequencing and secretome analysis of fungal phytopathogen Ascochyta rabiei provides insight into the necrotrophic effector repertoire.</title>
        <authorList>
            <person name="Verma S."/>
            <person name="Gazara R.K."/>
            <person name="Nizam S."/>
            <person name="Parween S."/>
            <person name="Chattopadhyay D."/>
            <person name="Verma P.K."/>
        </authorList>
    </citation>
    <scope>NUCLEOTIDE SEQUENCE [LARGE SCALE GENOMIC DNA]</scope>
    <source>
        <strain evidence="1 2">ArDII</strain>
    </source>
</reference>
<gene>
    <name evidence="1" type="ORF">ST47_g553</name>
</gene>
<organism evidence="1 2">
    <name type="scientific">Didymella rabiei</name>
    <name type="common">Chickpea ascochyta blight fungus</name>
    <name type="synonym">Mycosphaerella rabiei</name>
    <dbReference type="NCBI Taxonomy" id="5454"/>
    <lineage>
        <taxon>Eukaryota</taxon>
        <taxon>Fungi</taxon>
        <taxon>Dikarya</taxon>
        <taxon>Ascomycota</taxon>
        <taxon>Pezizomycotina</taxon>
        <taxon>Dothideomycetes</taxon>
        <taxon>Pleosporomycetidae</taxon>
        <taxon>Pleosporales</taxon>
        <taxon>Pleosporineae</taxon>
        <taxon>Didymellaceae</taxon>
        <taxon>Ascochyta</taxon>
    </lineage>
</organism>
<evidence type="ECO:0000313" key="1">
    <source>
        <dbReference type="EMBL" id="KZM28304.1"/>
    </source>
</evidence>
<keyword evidence="2" id="KW-1185">Reference proteome</keyword>